<accession>A0A6M0T2L2</accession>
<dbReference type="InterPro" id="IPR013766">
    <property type="entry name" value="Thioredoxin_domain"/>
</dbReference>
<dbReference type="SUPFAM" id="SSF52833">
    <property type="entry name" value="Thioredoxin-like"/>
    <property type="match status" value="1"/>
</dbReference>
<evidence type="ECO:0000313" key="2">
    <source>
        <dbReference type="EMBL" id="NFA62009.1"/>
    </source>
</evidence>
<dbReference type="Gene3D" id="3.40.30.10">
    <property type="entry name" value="Glutaredoxin"/>
    <property type="match status" value="1"/>
</dbReference>
<dbReference type="InterPro" id="IPR036249">
    <property type="entry name" value="Thioredoxin-like_sf"/>
</dbReference>
<sequence>MEEINNIDYIENIIKDNSIVLIYFSSNEKCNVCTVLKDKINVIGEKYNIKAFNINIDKFQELSGKYNVFTVPTILLYIYRKEVLREGRYTSLIELEEKIKRYCNLIASKGNN</sequence>
<gene>
    <name evidence="2" type="ORF">EXM42_16995</name>
</gene>
<dbReference type="CDD" id="cd02947">
    <property type="entry name" value="TRX_family"/>
    <property type="match status" value="1"/>
</dbReference>
<name>A0A6M0T2L2_CLOBO</name>
<protein>
    <submittedName>
        <fullName evidence="2">Thioredoxin</fullName>
    </submittedName>
</protein>
<organism evidence="2 3">
    <name type="scientific">Clostridium botulinum</name>
    <dbReference type="NCBI Taxonomy" id="1491"/>
    <lineage>
        <taxon>Bacteria</taxon>
        <taxon>Bacillati</taxon>
        <taxon>Bacillota</taxon>
        <taxon>Clostridia</taxon>
        <taxon>Eubacteriales</taxon>
        <taxon>Clostridiaceae</taxon>
        <taxon>Clostridium</taxon>
    </lineage>
</organism>
<reference evidence="2 3" key="1">
    <citation type="submission" date="2019-02" db="EMBL/GenBank/DDBJ databases">
        <title>Genome sequencing of Clostridium botulinum clinical isolates.</title>
        <authorList>
            <person name="Brunt J."/>
            <person name="Van Vliet A.H.M."/>
            <person name="Stringer S.C."/>
            <person name="Grant K.A."/>
            <person name="Carter A.C."/>
            <person name="Peck M.W."/>
        </authorList>
    </citation>
    <scope>NUCLEOTIDE SEQUENCE [LARGE SCALE GENOMIC DNA]</scope>
    <source>
        <strain evidence="2 3">R1125/03</strain>
    </source>
</reference>
<dbReference type="Pfam" id="PF00085">
    <property type="entry name" value="Thioredoxin"/>
    <property type="match status" value="1"/>
</dbReference>
<feature type="domain" description="Thioredoxin" evidence="1">
    <location>
        <begin position="5"/>
        <end position="82"/>
    </location>
</feature>
<comment type="caution">
    <text evidence="2">The sequence shown here is derived from an EMBL/GenBank/DDBJ whole genome shotgun (WGS) entry which is preliminary data.</text>
</comment>
<proteinExistence type="predicted"/>
<dbReference type="AlphaFoldDB" id="A0A6M0T2L2"/>
<dbReference type="EMBL" id="SGJP01000051">
    <property type="protein sequence ID" value="NFA62009.1"/>
    <property type="molecule type" value="Genomic_DNA"/>
</dbReference>
<evidence type="ECO:0000313" key="3">
    <source>
        <dbReference type="Proteomes" id="UP000473089"/>
    </source>
</evidence>
<evidence type="ECO:0000259" key="1">
    <source>
        <dbReference type="Pfam" id="PF00085"/>
    </source>
</evidence>
<dbReference type="Proteomes" id="UP000473089">
    <property type="component" value="Unassembled WGS sequence"/>
</dbReference>